<evidence type="ECO:0000313" key="3">
    <source>
        <dbReference type="Proteomes" id="UP000694420"/>
    </source>
</evidence>
<evidence type="ECO:0000313" key="2">
    <source>
        <dbReference type="Ensembl" id="ENSNPEP00000020260.1"/>
    </source>
</evidence>
<reference evidence="2" key="2">
    <citation type="submission" date="2025-09" db="UniProtKB">
        <authorList>
            <consortium name="Ensembl"/>
        </authorList>
    </citation>
    <scope>IDENTIFICATION</scope>
</reference>
<name>A0A8C7EHI1_NOTPE</name>
<organism evidence="2 3">
    <name type="scientific">Nothoprocta perdicaria</name>
    <name type="common">Chilean tinamou</name>
    <name type="synonym">Crypturus perdicarius</name>
    <dbReference type="NCBI Taxonomy" id="30464"/>
    <lineage>
        <taxon>Eukaryota</taxon>
        <taxon>Metazoa</taxon>
        <taxon>Chordata</taxon>
        <taxon>Craniata</taxon>
        <taxon>Vertebrata</taxon>
        <taxon>Euteleostomi</taxon>
        <taxon>Archelosauria</taxon>
        <taxon>Archosauria</taxon>
        <taxon>Dinosauria</taxon>
        <taxon>Saurischia</taxon>
        <taxon>Theropoda</taxon>
        <taxon>Coelurosauria</taxon>
        <taxon>Aves</taxon>
        <taxon>Palaeognathae</taxon>
        <taxon>Tinamiformes</taxon>
        <taxon>Tinamidae</taxon>
        <taxon>Nothoprocta</taxon>
    </lineage>
</organism>
<sequence>IFINSLLTSKEDKSAQEVADEVEMESKDSEDESDEERDIAEVEQADQIPMDFWGETTCKLSKAEERELRKIRKMDYSWLSSF</sequence>
<feature type="region of interest" description="Disordered" evidence="1">
    <location>
        <begin position="13"/>
        <end position="46"/>
    </location>
</feature>
<evidence type="ECO:0000256" key="1">
    <source>
        <dbReference type="SAM" id="MobiDB-lite"/>
    </source>
</evidence>
<accession>A0A8C7EHI1</accession>
<reference evidence="2" key="1">
    <citation type="submission" date="2025-08" db="UniProtKB">
        <authorList>
            <consortium name="Ensembl"/>
        </authorList>
    </citation>
    <scope>IDENTIFICATION</scope>
</reference>
<dbReference type="Ensembl" id="ENSNPET00000020775.1">
    <property type="protein sequence ID" value="ENSNPEP00000020260.1"/>
    <property type="gene ID" value="ENSNPEG00000015063.1"/>
</dbReference>
<feature type="compositionally biased region" description="Acidic residues" evidence="1">
    <location>
        <begin position="18"/>
        <end position="44"/>
    </location>
</feature>
<dbReference type="Proteomes" id="UP000694420">
    <property type="component" value="Unplaced"/>
</dbReference>
<dbReference type="AlphaFoldDB" id="A0A8C7EHI1"/>
<protein>
    <submittedName>
        <fullName evidence="2">Uncharacterized protein</fullName>
    </submittedName>
</protein>
<proteinExistence type="predicted"/>
<keyword evidence="3" id="KW-1185">Reference proteome</keyword>